<dbReference type="EMBL" id="JAMTCJ010000003">
    <property type="protein sequence ID" value="MCP2177499.1"/>
    <property type="molecule type" value="Genomic_DNA"/>
</dbReference>
<sequence length="409" mass="44500">MPDLRRPSWVRSRRDPPPAELIYLIAPAGHPNLGDEFIARTWLRYLAAHRPRAHVVLDCHTPGQASILLGQVHPNVQYVDTVWRMIAGLETTPVSDAADIVMAAVAEPGRMPLLLDGIELFARADSIHLVGGGYVNSLWPHHLSLIAAAVQVRRRNGASVFLTGQGLLPAGDSDHLALLRSLLDEVSVIDVRDRDSADLLAGSRLRPRLDVTGDDAWLGVLGDGVYDTTSSVVARRFMICVQTHLMGADAGVVVDEGRDAVIDDLEAQIEGLVQRWGMTGENTAFVEAMPGDDGLLFRRFADRMPGLELIPFTGVWRNGFPATADQVWITTRFHAHLLAAARGASGVIITGRSDYYPIKHRSLLEQGSRWRIIDSVGDAPQEDGGFPAPVVAELAAGKRALAAALYPRR</sequence>
<evidence type="ECO:0000259" key="1">
    <source>
        <dbReference type="Pfam" id="PF04230"/>
    </source>
</evidence>
<evidence type="ECO:0000313" key="3">
    <source>
        <dbReference type="Proteomes" id="UP001206895"/>
    </source>
</evidence>
<dbReference type="Proteomes" id="UP001206895">
    <property type="component" value="Unassembled WGS sequence"/>
</dbReference>
<dbReference type="GO" id="GO:0016740">
    <property type="term" value="F:transferase activity"/>
    <property type="evidence" value="ECO:0007669"/>
    <property type="project" value="UniProtKB-KW"/>
</dbReference>
<dbReference type="PANTHER" id="PTHR36836">
    <property type="entry name" value="COLANIC ACID BIOSYNTHESIS PROTEIN WCAK"/>
    <property type="match status" value="1"/>
</dbReference>
<proteinExistence type="predicted"/>
<gene>
    <name evidence="2" type="ORF">LX13_003327</name>
</gene>
<dbReference type="RefSeq" id="WP_253662427.1">
    <property type="nucleotide sequence ID" value="NZ_BAAAJQ010000001.1"/>
</dbReference>
<dbReference type="InterPro" id="IPR007345">
    <property type="entry name" value="Polysacch_pyruvyl_Trfase"/>
</dbReference>
<evidence type="ECO:0000313" key="2">
    <source>
        <dbReference type="EMBL" id="MCP2177499.1"/>
    </source>
</evidence>
<feature type="domain" description="Polysaccharide pyruvyl transferase" evidence="1">
    <location>
        <begin position="32"/>
        <end position="218"/>
    </location>
</feature>
<keyword evidence="3" id="KW-1185">Reference proteome</keyword>
<dbReference type="Pfam" id="PF04230">
    <property type="entry name" value="PS_pyruv_trans"/>
    <property type="match status" value="1"/>
</dbReference>
<comment type="caution">
    <text evidence="2">The sequence shown here is derived from an EMBL/GenBank/DDBJ whole genome shotgun (WGS) entry which is preliminary data.</text>
</comment>
<keyword evidence="2" id="KW-0808">Transferase</keyword>
<dbReference type="PANTHER" id="PTHR36836:SF1">
    <property type="entry name" value="COLANIC ACID BIOSYNTHESIS PROTEIN WCAK"/>
    <property type="match status" value="1"/>
</dbReference>
<accession>A0ABT1HH47</accession>
<name>A0ABT1HH47_9NOCA</name>
<protein>
    <submittedName>
        <fullName evidence="2">Polysaccharide pyruvyl transferase family protein WcaK</fullName>
    </submittedName>
</protein>
<reference evidence="2 3" key="1">
    <citation type="submission" date="2022-06" db="EMBL/GenBank/DDBJ databases">
        <title>Genomic Encyclopedia of Archaeal and Bacterial Type Strains, Phase II (KMG-II): from individual species to whole genera.</title>
        <authorList>
            <person name="Goeker M."/>
        </authorList>
    </citation>
    <scope>NUCLEOTIDE SEQUENCE [LARGE SCALE GENOMIC DNA]</scope>
    <source>
        <strain evidence="2 3">DSM 44693</strain>
    </source>
</reference>
<organism evidence="2 3">
    <name type="scientific">Williamsia maris</name>
    <dbReference type="NCBI Taxonomy" id="72806"/>
    <lineage>
        <taxon>Bacteria</taxon>
        <taxon>Bacillati</taxon>
        <taxon>Actinomycetota</taxon>
        <taxon>Actinomycetes</taxon>
        <taxon>Mycobacteriales</taxon>
        <taxon>Nocardiaceae</taxon>
        <taxon>Williamsia</taxon>
    </lineage>
</organism>